<dbReference type="GO" id="GO:0050661">
    <property type="term" value="F:NADP binding"/>
    <property type="evidence" value="ECO:0007669"/>
    <property type="project" value="InterPro"/>
</dbReference>
<keyword evidence="12" id="KW-1185">Reference proteome</keyword>
<evidence type="ECO:0000313" key="12">
    <source>
        <dbReference type="Proteomes" id="UP000677457"/>
    </source>
</evidence>
<dbReference type="RefSeq" id="WP_016811760.1">
    <property type="nucleotide sequence ID" value="NZ_BOQM01000045.1"/>
</dbReference>
<evidence type="ECO:0000256" key="1">
    <source>
        <dbReference type="ARBA" id="ARBA00004937"/>
    </source>
</evidence>
<dbReference type="GO" id="GO:0009051">
    <property type="term" value="P:pentose-phosphate shunt, oxidative branch"/>
    <property type="evidence" value="ECO:0007669"/>
    <property type="project" value="TreeGrafter"/>
</dbReference>
<keyword evidence="3" id="KW-0521">NADP</keyword>
<dbReference type="NCBIfam" id="NF009492">
    <property type="entry name" value="PRK12853.1-3"/>
    <property type="match status" value="1"/>
</dbReference>
<proteinExistence type="predicted"/>
<dbReference type="EMBL" id="BOQM01000045">
    <property type="protein sequence ID" value="GIM87647.1"/>
    <property type="molecule type" value="Genomic_DNA"/>
</dbReference>
<dbReference type="GO" id="GO:0004345">
    <property type="term" value="F:glucose-6-phosphate dehydrogenase activity"/>
    <property type="evidence" value="ECO:0007669"/>
    <property type="project" value="InterPro"/>
</dbReference>
<dbReference type="GO" id="GO:0006006">
    <property type="term" value="P:glucose metabolic process"/>
    <property type="evidence" value="ECO:0007669"/>
    <property type="project" value="UniProtKB-KW"/>
</dbReference>
<evidence type="ECO:0000313" key="11">
    <source>
        <dbReference type="Proteomes" id="UP000315983"/>
    </source>
</evidence>
<feature type="domain" description="Glucose-6-phosphate dehydrogenase C-terminal" evidence="8">
    <location>
        <begin position="193"/>
        <end position="468"/>
    </location>
</feature>
<dbReference type="GO" id="GO:0005829">
    <property type="term" value="C:cytosol"/>
    <property type="evidence" value="ECO:0007669"/>
    <property type="project" value="TreeGrafter"/>
</dbReference>
<dbReference type="PRINTS" id="PR00079">
    <property type="entry name" value="G6PDHDRGNASE"/>
</dbReference>
<dbReference type="EMBL" id="VFOL01000001">
    <property type="protein sequence ID" value="TQL39435.1"/>
    <property type="molecule type" value="Genomic_DNA"/>
</dbReference>
<evidence type="ECO:0000256" key="2">
    <source>
        <dbReference type="ARBA" id="ARBA00022526"/>
    </source>
</evidence>
<evidence type="ECO:0000313" key="9">
    <source>
        <dbReference type="EMBL" id="GIM87647.1"/>
    </source>
</evidence>
<evidence type="ECO:0000313" key="10">
    <source>
        <dbReference type="EMBL" id="TQL39435.1"/>
    </source>
</evidence>
<dbReference type="PIRSF" id="PIRSF000110">
    <property type="entry name" value="G6PD"/>
    <property type="match status" value="1"/>
</dbReference>
<accession>A0A542XUA6</accession>
<dbReference type="SUPFAM" id="SSF51735">
    <property type="entry name" value="NAD(P)-binding Rossmann-fold domains"/>
    <property type="match status" value="1"/>
</dbReference>
<comment type="caution">
    <text evidence="10">The sequence shown here is derived from an EMBL/GenBank/DDBJ whole genome shotgun (WGS) entry which is preliminary data.</text>
</comment>
<name>A0A542XUA6_SALAC</name>
<gene>
    <name evidence="9" type="primary">zwf_2</name>
    <name evidence="10" type="ORF">FB564_4689</name>
    <name evidence="9" type="ORF">Sar04_43830</name>
</gene>
<dbReference type="InterPro" id="IPR036291">
    <property type="entry name" value="NAD(P)-bd_dom_sf"/>
</dbReference>
<protein>
    <submittedName>
        <fullName evidence="10">Glucose-6-phosphate 1-dehydrogenase</fullName>
    </submittedName>
</protein>
<feature type="domain" description="Glucose-6-phosphate dehydrogenase NAD-binding" evidence="7">
    <location>
        <begin position="25"/>
        <end position="189"/>
    </location>
</feature>
<dbReference type="Pfam" id="PF00479">
    <property type="entry name" value="G6PD_N"/>
    <property type="match status" value="1"/>
</dbReference>
<dbReference type="InterPro" id="IPR022674">
    <property type="entry name" value="G6P_DH_NAD-bd"/>
</dbReference>
<dbReference type="InterPro" id="IPR022675">
    <property type="entry name" value="G6P_DH_C"/>
</dbReference>
<evidence type="ECO:0000256" key="4">
    <source>
        <dbReference type="ARBA" id="ARBA00023002"/>
    </source>
</evidence>
<dbReference type="Pfam" id="PF02781">
    <property type="entry name" value="G6PD_C"/>
    <property type="match status" value="1"/>
</dbReference>
<dbReference type="Gene3D" id="3.40.50.720">
    <property type="entry name" value="NAD(P)-binding Rossmann-like Domain"/>
    <property type="match status" value="1"/>
</dbReference>
<dbReference type="Proteomes" id="UP000677457">
    <property type="component" value="Unassembled WGS sequence"/>
</dbReference>
<dbReference type="SUPFAM" id="SSF55347">
    <property type="entry name" value="Glyceraldehyde-3-phosphate dehydrogenase-like, C-terminal domain"/>
    <property type="match status" value="1"/>
</dbReference>
<keyword evidence="5" id="KW-0119">Carbohydrate metabolism</keyword>
<dbReference type="Proteomes" id="UP000315983">
    <property type="component" value="Unassembled WGS sequence"/>
</dbReference>
<dbReference type="PANTHER" id="PTHR23429:SF0">
    <property type="entry name" value="GLUCOSE-6-PHOSPHATE 1-DEHYDROGENASE"/>
    <property type="match status" value="1"/>
</dbReference>
<dbReference type="GeneID" id="93773817"/>
<dbReference type="AlphaFoldDB" id="A0A542XUA6"/>
<evidence type="ECO:0000259" key="7">
    <source>
        <dbReference type="Pfam" id="PF00479"/>
    </source>
</evidence>
<sequence>MTTSQPGPADKPADGGDHLPQTLLLLGATGDLAERLLLPGLGRLVATGVQPNLMLLGSGMDDWDNERWRRRVSDAFGTADATGHRVQEMIRDTCYMKANVTREEDLRRLLANCHEQLVIFFALPPAITARAAKALTHIGLPPGTRLMLEKPFGTDADSARSLNDVLARLVPEEQIYRIDHFLGKSTVMNILGLRFANRIFEPMLSSAHVACVDIIFDETLGLAGRAGYYDGAGALMDMVQSHLLQVLSLITMDAPPTLAARDLRGRKAQVLRATRVWKNDPVTWSRRARYAAGQVSGRRLLGYADESGVDPTRGTETFAEVVLSVDTWRWAGVPFRLRTGKALAARRKEAVVTFKQPPRVPTGLIGYDQPDRLRIGFGPDRLGLDVNINGPGHPLELDQAHLVADFGPGELPPYGEVLRGALDGDPTLSVRGDTAVDCWRIVAPVLECWRAGAVPLQEYPAGSQGPDGSLLTPVPAESAES</sequence>
<dbReference type="PANTHER" id="PTHR23429">
    <property type="entry name" value="GLUCOSE-6-PHOSPHATE 1-DEHYDROGENASE G6PD"/>
    <property type="match status" value="1"/>
</dbReference>
<dbReference type="InterPro" id="IPR001282">
    <property type="entry name" value="G6P_DH"/>
</dbReference>
<reference evidence="9 12" key="2">
    <citation type="submission" date="2021-03" db="EMBL/GenBank/DDBJ databases">
        <title>Whole genome shotgun sequence of Salinispora arenicola NBRC 105043.</title>
        <authorList>
            <person name="Komaki H."/>
            <person name="Tamura T."/>
        </authorList>
    </citation>
    <scope>NUCLEOTIDE SEQUENCE [LARGE SCALE GENOMIC DNA]</scope>
    <source>
        <strain evidence="9 12">NBRC 105043</strain>
    </source>
</reference>
<keyword evidence="2" id="KW-0313">Glucose metabolism</keyword>
<keyword evidence="4" id="KW-0560">Oxidoreductase</keyword>
<evidence type="ECO:0000256" key="5">
    <source>
        <dbReference type="ARBA" id="ARBA00023277"/>
    </source>
</evidence>
<dbReference type="Gene3D" id="3.30.360.10">
    <property type="entry name" value="Dihydrodipicolinate Reductase, domain 2"/>
    <property type="match status" value="1"/>
</dbReference>
<feature type="region of interest" description="Disordered" evidence="6">
    <location>
        <begin position="459"/>
        <end position="481"/>
    </location>
</feature>
<evidence type="ECO:0000259" key="8">
    <source>
        <dbReference type="Pfam" id="PF02781"/>
    </source>
</evidence>
<organism evidence="10 11">
    <name type="scientific">Salinispora arenicola</name>
    <dbReference type="NCBI Taxonomy" id="168697"/>
    <lineage>
        <taxon>Bacteria</taxon>
        <taxon>Bacillati</taxon>
        <taxon>Actinomycetota</taxon>
        <taxon>Actinomycetes</taxon>
        <taxon>Micromonosporales</taxon>
        <taxon>Micromonosporaceae</taxon>
        <taxon>Salinispora</taxon>
    </lineage>
</organism>
<evidence type="ECO:0000256" key="3">
    <source>
        <dbReference type="ARBA" id="ARBA00022857"/>
    </source>
</evidence>
<reference evidence="10 11" key="1">
    <citation type="submission" date="2019-06" db="EMBL/GenBank/DDBJ databases">
        <title>Sequencing the genomes of 1000 actinobacteria strains.</title>
        <authorList>
            <person name="Klenk H.-P."/>
        </authorList>
    </citation>
    <scope>NUCLEOTIDE SEQUENCE [LARGE SCALE GENOMIC DNA]</scope>
    <source>
        <strain evidence="10 11">DSM 44819</strain>
    </source>
</reference>
<comment type="pathway">
    <text evidence="1">Carbohydrate degradation; pentose phosphate pathway; D-ribulose 5-phosphate from D-glucose 6-phosphate (oxidative stage): step 1/3.</text>
</comment>
<evidence type="ECO:0000256" key="6">
    <source>
        <dbReference type="SAM" id="MobiDB-lite"/>
    </source>
</evidence>